<dbReference type="AlphaFoldDB" id="A0A3B0ZYR7"/>
<dbReference type="Pfam" id="PF00717">
    <property type="entry name" value="Peptidase_S24"/>
    <property type="match status" value="1"/>
</dbReference>
<dbReference type="CDD" id="cd06529">
    <property type="entry name" value="S24_LexA-like"/>
    <property type="match status" value="1"/>
</dbReference>
<name>A0A3B0ZYR7_9ZZZZ</name>
<dbReference type="InterPro" id="IPR015927">
    <property type="entry name" value="Peptidase_S24_S26A/B/C"/>
</dbReference>
<dbReference type="InterPro" id="IPR039418">
    <property type="entry name" value="LexA-like"/>
</dbReference>
<evidence type="ECO:0000313" key="2">
    <source>
        <dbReference type="EMBL" id="VAW98698.1"/>
    </source>
</evidence>
<reference evidence="2" key="1">
    <citation type="submission" date="2018-06" db="EMBL/GenBank/DDBJ databases">
        <authorList>
            <person name="Zhirakovskaya E."/>
        </authorList>
    </citation>
    <scope>NUCLEOTIDE SEQUENCE</scope>
</reference>
<dbReference type="Gene3D" id="2.10.109.10">
    <property type="entry name" value="Umud Fragment, subunit A"/>
    <property type="match status" value="1"/>
</dbReference>
<sequence length="116" mass="13325">MSESDYVADQMSGGCGGSEPFALQVIDDSMEPEFKKDCIIIIDPTGVARHGAYVFAMVESGYIFRQLIQEDNKYYLQPLNEVYMHEKRIIQFEKIEGVIVQQSAPNGRRKDRKHYD</sequence>
<organism evidence="2">
    <name type="scientific">hydrothermal vent metagenome</name>
    <dbReference type="NCBI Taxonomy" id="652676"/>
    <lineage>
        <taxon>unclassified sequences</taxon>
        <taxon>metagenomes</taxon>
        <taxon>ecological metagenomes</taxon>
    </lineage>
</organism>
<dbReference type="EMBL" id="UOFT01000071">
    <property type="protein sequence ID" value="VAW98698.1"/>
    <property type="molecule type" value="Genomic_DNA"/>
</dbReference>
<protein>
    <recommendedName>
        <fullName evidence="1">Peptidase S24/S26A/S26B/S26C domain-containing protein</fullName>
    </recommendedName>
</protein>
<proteinExistence type="predicted"/>
<feature type="domain" description="Peptidase S24/S26A/S26B/S26C" evidence="1">
    <location>
        <begin position="17"/>
        <end position="99"/>
    </location>
</feature>
<accession>A0A3B0ZYR7</accession>
<gene>
    <name evidence="2" type="ORF">MNBD_GAMMA23-2393</name>
</gene>
<dbReference type="InterPro" id="IPR036286">
    <property type="entry name" value="LexA/Signal_pep-like_sf"/>
</dbReference>
<dbReference type="SUPFAM" id="SSF51306">
    <property type="entry name" value="LexA/Signal peptidase"/>
    <property type="match status" value="1"/>
</dbReference>
<evidence type="ECO:0000259" key="1">
    <source>
        <dbReference type="Pfam" id="PF00717"/>
    </source>
</evidence>